<reference evidence="3" key="1">
    <citation type="submission" date="2018-05" db="EMBL/GenBank/DDBJ databases">
        <authorList>
            <person name="Du Z."/>
            <person name="Wang X."/>
        </authorList>
    </citation>
    <scope>NUCLEOTIDE SEQUENCE [LARGE SCALE GENOMIC DNA]</scope>
    <source>
        <strain evidence="3">CQN31</strain>
    </source>
</reference>
<organism evidence="2 3">
    <name type="scientific">Falsiroseomonas bella</name>
    <dbReference type="NCBI Taxonomy" id="2184016"/>
    <lineage>
        <taxon>Bacteria</taxon>
        <taxon>Pseudomonadati</taxon>
        <taxon>Pseudomonadota</taxon>
        <taxon>Alphaproteobacteria</taxon>
        <taxon>Acetobacterales</taxon>
        <taxon>Roseomonadaceae</taxon>
        <taxon>Falsiroseomonas</taxon>
    </lineage>
</organism>
<dbReference type="GO" id="GO:0019867">
    <property type="term" value="C:outer membrane"/>
    <property type="evidence" value="ECO:0007669"/>
    <property type="project" value="InterPro"/>
</dbReference>
<dbReference type="GO" id="GO:0043165">
    <property type="term" value="P:Gram-negative-bacterium-type cell outer membrane assembly"/>
    <property type="evidence" value="ECO:0007669"/>
    <property type="project" value="InterPro"/>
</dbReference>
<evidence type="ECO:0008006" key="4">
    <source>
        <dbReference type="Google" id="ProtNLM"/>
    </source>
</evidence>
<evidence type="ECO:0000256" key="1">
    <source>
        <dbReference type="SAM" id="MobiDB-lite"/>
    </source>
</evidence>
<dbReference type="OrthoDB" id="8480109at2"/>
<protein>
    <recommendedName>
        <fullName evidence="4">LPS-assembly lipoprotein</fullName>
    </recommendedName>
</protein>
<dbReference type="Pfam" id="PF04390">
    <property type="entry name" value="LptE"/>
    <property type="match status" value="1"/>
</dbReference>
<comment type="caution">
    <text evidence="2">The sequence shown here is derived from an EMBL/GenBank/DDBJ whole genome shotgun (WGS) entry which is preliminary data.</text>
</comment>
<dbReference type="AlphaFoldDB" id="A0A317FHU4"/>
<feature type="compositionally biased region" description="Gly residues" evidence="1">
    <location>
        <begin position="226"/>
        <end position="241"/>
    </location>
</feature>
<dbReference type="EMBL" id="QGNA01000001">
    <property type="protein sequence ID" value="PWS38580.1"/>
    <property type="molecule type" value="Genomic_DNA"/>
</dbReference>
<dbReference type="RefSeq" id="WP_109869201.1">
    <property type="nucleotide sequence ID" value="NZ_QGNA01000001.1"/>
</dbReference>
<dbReference type="Gene3D" id="3.30.160.150">
    <property type="entry name" value="Lipoprotein like domain"/>
    <property type="match status" value="1"/>
</dbReference>
<name>A0A317FHU4_9PROT</name>
<feature type="region of interest" description="Disordered" evidence="1">
    <location>
        <begin position="200"/>
        <end position="241"/>
    </location>
</feature>
<evidence type="ECO:0000313" key="3">
    <source>
        <dbReference type="Proteomes" id="UP000245765"/>
    </source>
</evidence>
<dbReference type="InterPro" id="IPR007485">
    <property type="entry name" value="LPS_assembly_LptE"/>
</dbReference>
<sequence length="241" mass="25136">MTAGGVGAAAGQGEAIARRRVLRGLGLLAPLALGACGFRPVYGPGAGAGGPAVVEEMAAIRVPLIPERFGQMLRRNLQQRLATASGNTTRPARWDLVVNPSFAAEGLGIQPDGAATRVRYIATANWTLLRLTPPETVANGFERAMDDYNIQPSQYFAADMSRDAMERRLAELLANEVIMRLAISFRGLQEGVAPRLIAPVPQPVGPSDPSVIRPPGATVPGRSLGEQGGLSGGIGPAGAVR</sequence>
<proteinExistence type="predicted"/>
<dbReference type="Proteomes" id="UP000245765">
    <property type="component" value="Unassembled WGS sequence"/>
</dbReference>
<gene>
    <name evidence="2" type="ORF">DFH01_04705</name>
</gene>
<evidence type="ECO:0000313" key="2">
    <source>
        <dbReference type="EMBL" id="PWS38580.1"/>
    </source>
</evidence>
<keyword evidence="3" id="KW-1185">Reference proteome</keyword>
<accession>A0A317FHU4</accession>